<proteinExistence type="predicted"/>
<evidence type="ECO:0000313" key="2">
    <source>
        <dbReference type="EnsemblPlants" id="LPERR02G05930.4"/>
    </source>
</evidence>
<dbReference type="HOGENOM" id="CLU_2124644_0_0_1"/>
<reference evidence="2 3" key="1">
    <citation type="submission" date="2012-08" db="EMBL/GenBank/DDBJ databases">
        <title>Oryza genome evolution.</title>
        <authorList>
            <person name="Wing R.A."/>
        </authorList>
    </citation>
    <scope>NUCLEOTIDE SEQUENCE</scope>
</reference>
<name>A0A0D9VD62_9ORYZ</name>
<organism evidence="2 3">
    <name type="scientific">Leersia perrieri</name>
    <dbReference type="NCBI Taxonomy" id="77586"/>
    <lineage>
        <taxon>Eukaryota</taxon>
        <taxon>Viridiplantae</taxon>
        <taxon>Streptophyta</taxon>
        <taxon>Embryophyta</taxon>
        <taxon>Tracheophyta</taxon>
        <taxon>Spermatophyta</taxon>
        <taxon>Magnoliopsida</taxon>
        <taxon>Liliopsida</taxon>
        <taxon>Poales</taxon>
        <taxon>Poaceae</taxon>
        <taxon>BOP clade</taxon>
        <taxon>Oryzoideae</taxon>
        <taxon>Oryzeae</taxon>
        <taxon>Oryzinae</taxon>
        <taxon>Leersia</taxon>
    </lineage>
</organism>
<feature type="region of interest" description="Disordered" evidence="1">
    <location>
        <begin position="85"/>
        <end position="106"/>
    </location>
</feature>
<dbReference type="AlphaFoldDB" id="A0A0D9VD62"/>
<keyword evidence="3" id="KW-1185">Reference proteome</keyword>
<evidence type="ECO:0000313" key="3">
    <source>
        <dbReference type="Proteomes" id="UP000032180"/>
    </source>
</evidence>
<dbReference type="Gramene" id="LPERR02G05930.4">
    <property type="protein sequence ID" value="LPERR02G05930.4"/>
    <property type="gene ID" value="LPERR02G05930"/>
</dbReference>
<dbReference type="EnsemblPlants" id="LPERR02G05930.4">
    <property type="protein sequence ID" value="LPERR02G05930.4"/>
    <property type="gene ID" value="LPERR02G05930"/>
</dbReference>
<reference evidence="3" key="2">
    <citation type="submission" date="2013-12" db="EMBL/GenBank/DDBJ databases">
        <authorList>
            <person name="Yu Y."/>
            <person name="Lee S."/>
            <person name="de Baynast K."/>
            <person name="Wissotski M."/>
            <person name="Liu L."/>
            <person name="Talag J."/>
            <person name="Goicoechea J."/>
            <person name="Angelova A."/>
            <person name="Jetty R."/>
            <person name="Kudrna D."/>
            <person name="Golser W."/>
            <person name="Rivera L."/>
            <person name="Zhang J."/>
            <person name="Wing R."/>
        </authorList>
    </citation>
    <scope>NUCLEOTIDE SEQUENCE</scope>
</reference>
<accession>A0A0D9VD62</accession>
<dbReference type="Proteomes" id="UP000032180">
    <property type="component" value="Chromosome 2"/>
</dbReference>
<reference evidence="2" key="3">
    <citation type="submission" date="2015-04" db="UniProtKB">
        <authorList>
            <consortium name="EnsemblPlants"/>
        </authorList>
    </citation>
    <scope>IDENTIFICATION</scope>
</reference>
<protein>
    <submittedName>
        <fullName evidence="2">Uncharacterized protein</fullName>
    </submittedName>
</protein>
<evidence type="ECO:0000256" key="1">
    <source>
        <dbReference type="SAM" id="MobiDB-lite"/>
    </source>
</evidence>
<sequence>MMRGCTAIMTRANRQAITRPMVHAISTAEIVWITRAIRSPTRDLTYNNNIMAVRFWVDAGMPGLLENGLVERNYAEAVAPMIVPVPPPPPPPQAHKQAGVQEQDPCPLPVTRRLQIIASQH</sequence>